<dbReference type="Proteomes" id="UP000242877">
    <property type="component" value="Unassembled WGS sequence"/>
</dbReference>
<dbReference type="SUPFAM" id="SSF48371">
    <property type="entry name" value="ARM repeat"/>
    <property type="match status" value="1"/>
</dbReference>
<keyword evidence="4 11" id="KW-0813">Transport</keyword>
<dbReference type="GO" id="GO:0005643">
    <property type="term" value="C:nuclear pore"/>
    <property type="evidence" value="ECO:0007669"/>
    <property type="project" value="TreeGrafter"/>
</dbReference>
<keyword evidence="6 11" id="KW-0820">tRNA-binding</keyword>
<evidence type="ECO:0000256" key="4">
    <source>
        <dbReference type="ARBA" id="ARBA00022448"/>
    </source>
</evidence>
<keyword evidence="7" id="KW-0819">tRNA processing</keyword>
<evidence type="ECO:0000256" key="11">
    <source>
        <dbReference type="RuleBase" id="RU366037"/>
    </source>
</evidence>
<dbReference type="FunFam" id="1.25.10.10:FF:000355">
    <property type="entry name" value="Exportin-T"/>
    <property type="match status" value="1"/>
</dbReference>
<dbReference type="InterPro" id="IPR011989">
    <property type="entry name" value="ARM-like"/>
</dbReference>
<comment type="caution">
    <text evidence="14">The sequence shown here is derived from an EMBL/GenBank/DDBJ whole genome shotgun (WGS) entry which is preliminary data.</text>
</comment>
<feature type="domain" description="Exportin-1/Importin-beta-like" evidence="12">
    <location>
        <begin position="110"/>
        <end position="255"/>
    </location>
</feature>
<evidence type="ECO:0000313" key="14">
    <source>
        <dbReference type="EMBL" id="KZZ88550.1"/>
    </source>
</evidence>
<dbReference type="InterPro" id="IPR013598">
    <property type="entry name" value="Exportin-1/Importin-b-like"/>
</dbReference>
<dbReference type="GO" id="GO:0005737">
    <property type="term" value="C:cytoplasm"/>
    <property type="evidence" value="ECO:0007669"/>
    <property type="project" value="UniProtKB-SubCell"/>
</dbReference>
<evidence type="ECO:0000256" key="1">
    <source>
        <dbReference type="ARBA" id="ARBA00004496"/>
    </source>
</evidence>
<evidence type="ECO:0000256" key="2">
    <source>
        <dbReference type="ARBA" id="ARBA00009466"/>
    </source>
</evidence>
<evidence type="ECO:0000256" key="3">
    <source>
        <dbReference type="ARBA" id="ARBA00018928"/>
    </source>
</evidence>
<dbReference type="PANTHER" id="PTHR15952:SF11">
    <property type="entry name" value="EXPORTIN-T"/>
    <property type="match status" value="1"/>
</dbReference>
<keyword evidence="9 11" id="KW-0539">Nucleus</keyword>
<dbReference type="Pfam" id="PF19282">
    <property type="entry name" value="Exportin-T"/>
    <property type="match status" value="1"/>
</dbReference>
<comment type="function">
    <text evidence="10">tRNA nucleus export receptor which facilitates tRNA translocation across the nuclear pore complex. Involved in pre-tRNA splicing, probably by affecting the interaction of pre-tRNA with splicing endonuclease.</text>
</comment>
<sequence length="1041" mass="116087">MEAQILNAIDIASNSSGRSDAALQAQALAFINQLRSDPSAWPACLSIFTRQPAPPDVVRIVTLEVIANATQSGFVDAQGLLFVKDTLFSYVQSHYGPEATVPASDEAGGIQNKIAQVMTYLFCGLYGNGWESFFDDIMRLSYTSPQSSVPDHLPGIIFYLRVVNSVHEEIGDVLVSRSRADQEKANTLKDLVRERDVQKIVHSWQEILAKWQGDDNAVAEMCLRAIGSWVSWIDISLIVNQPMLDLLFRQLSQAQDPNRGGREKVRDVAIDVFTEIVSKKMKPSDKIDMIIFLNLETIISQLTASPPLSEYRFSSNYDTDLAETVARLVNMTMLDIVKALETENIDAATREKAEILLQSFLPHCLRYLSDEYDEICSTVIPSVSDLLTYFRKSAQKNPAAADHQAPMLLPILKAVIAKMRYDETSSWGEEDEQTDEAEFLELRKRLNILQQTIATTNQQLYMDAVTEVVRTTFENIRQPNSRLNWRDLDLALHEMFLFGDHASRSGSLFTKGKPNNAAAERLVEMMAAMVESDIRSFSHPATQLQFMEICVRYGSFFEHHPQFIPSVLESFIQLVHHPMIKVKTRSWYLFYRYIKLLRNRIDNVAETIVTALSDLLVIQADTSSENSDGDDMSSEDHEGSADAIFNQQLYLFEAVGAICSASTVPMDKQVLYFQTIMSPLFADMERNLAAAKSHDERALQFIHHDIMALGTLAKGSSDWMPGASVGGGSSSGTPPAPELSEVFGQVSEATLVALESLNFSFEIRAAARATFSRLIGVRGAHILPQLPRWIDGLIPQTSTKDEMALFLRLQDQVIFGFKSEISGILDSLLTPFLHRVFAGLSEPVTGTDDEIQLAELKREYLNFLLIILNNDLSAVIVSEKNQPIFEAVIETVEHFAKDADDLPTSKMAFSVLSRMSALWGGADIAPPPNSTAPINSTQIAIPGFQRFMITRFSPLCWSLPMTPSFNAKDAQSKQALAEASNLQKTIYTKTGQEYLEYLSTGELPSIGMGEELVNEYLSALATLDFKGFKVFFQSFIQRLSA</sequence>
<evidence type="ECO:0000256" key="9">
    <source>
        <dbReference type="ARBA" id="ARBA00023242"/>
    </source>
</evidence>
<proteinExistence type="inferred from homology"/>
<evidence type="ECO:0000313" key="15">
    <source>
        <dbReference type="Proteomes" id="UP000242877"/>
    </source>
</evidence>
<dbReference type="AlphaFoldDB" id="A0A166N9R3"/>
<dbReference type="InterPro" id="IPR016024">
    <property type="entry name" value="ARM-type_fold"/>
</dbReference>
<comment type="similarity">
    <text evidence="2 11">Belongs to the exportin family.</text>
</comment>
<comment type="subcellular location">
    <subcellularLocation>
        <location evidence="1 11">Cytoplasm</location>
    </subcellularLocation>
    <subcellularLocation>
        <location evidence="11">Nucleus</location>
    </subcellularLocation>
    <text evidence="11">Shuttles between the nucleus and the cytoplasm.</text>
</comment>
<dbReference type="VEuPathDB" id="FungiDB:AAP_04873"/>
<feature type="domain" description="Exportin-T C-terminal" evidence="13">
    <location>
        <begin position="348"/>
        <end position="1039"/>
    </location>
</feature>
<evidence type="ECO:0000256" key="7">
    <source>
        <dbReference type="ARBA" id="ARBA00022694"/>
    </source>
</evidence>
<dbReference type="GO" id="GO:0071528">
    <property type="term" value="P:tRNA re-export from nucleus"/>
    <property type="evidence" value="ECO:0007669"/>
    <property type="project" value="UniProtKB-UniRule"/>
</dbReference>
<gene>
    <name evidence="14" type="ORF">AAP_04873</name>
</gene>
<dbReference type="EMBL" id="AZGZ01000025">
    <property type="protein sequence ID" value="KZZ88550.1"/>
    <property type="molecule type" value="Genomic_DNA"/>
</dbReference>
<dbReference type="InterPro" id="IPR045546">
    <property type="entry name" value="Exportin-T_C"/>
</dbReference>
<evidence type="ECO:0000259" key="12">
    <source>
        <dbReference type="Pfam" id="PF08389"/>
    </source>
</evidence>
<dbReference type="Gene3D" id="1.25.10.10">
    <property type="entry name" value="Leucine-rich Repeat Variant"/>
    <property type="match status" value="1"/>
</dbReference>
<evidence type="ECO:0000259" key="13">
    <source>
        <dbReference type="Pfam" id="PF19282"/>
    </source>
</evidence>
<organism evidence="14 15">
    <name type="scientific">Ascosphaera apis ARSEF 7405</name>
    <dbReference type="NCBI Taxonomy" id="392613"/>
    <lineage>
        <taxon>Eukaryota</taxon>
        <taxon>Fungi</taxon>
        <taxon>Dikarya</taxon>
        <taxon>Ascomycota</taxon>
        <taxon>Pezizomycotina</taxon>
        <taxon>Eurotiomycetes</taxon>
        <taxon>Eurotiomycetidae</taxon>
        <taxon>Onygenales</taxon>
        <taxon>Ascosphaeraceae</taxon>
        <taxon>Ascosphaera</taxon>
    </lineage>
</organism>
<dbReference type="GO" id="GO:0031267">
    <property type="term" value="F:small GTPase binding"/>
    <property type="evidence" value="ECO:0007669"/>
    <property type="project" value="InterPro"/>
</dbReference>
<dbReference type="PANTHER" id="PTHR15952">
    <property type="entry name" value="EXPORTIN-T/LOS1"/>
    <property type="match status" value="1"/>
</dbReference>
<dbReference type="Pfam" id="PF08389">
    <property type="entry name" value="Xpo1"/>
    <property type="match status" value="1"/>
</dbReference>
<protein>
    <recommendedName>
        <fullName evidence="3 11">Exportin-T</fullName>
    </recommendedName>
    <alternativeName>
        <fullName evidence="11">Exportin(tRNA)</fullName>
    </alternativeName>
    <alternativeName>
        <fullName evidence="11">tRNA exportin</fullName>
    </alternativeName>
</protein>
<dbReference type="GO" id="GO:0008033">
    <property type="term" value="P:tRNA processing"/>
    <property type="evidence" value="ECO:0007669"/>
    <property type="project" value="UniProtKB-KW"/>
</dbReference>
<keyword evidence="8 11" id="KW-0694">RNA-binding</keyword>
<evidence type="ECO:0000256" key="8">
    <source>
        <dbReference type="ARBA" id="ARBA00022884"/>
    </source>
</evidence>
<accession>A0A166N9R3</accession>
<reference evidence="14 15" key="1">
    <citation type="journal article" date="2016" name="Genome Biol. Evol.">
        <title>Divergent and convergent evolution of fungal pathogenicity.</title>
        <authorList>
            <person name="Shang Y."/>
            <person name="Xiao G."/>
            <person name="Zheng P."/>
            <person name="Cen K."/>
            <person name="Zhan S."/>
            <person name="Wang C."/>
        </authorList>
    </citation>
    <scope>NUCLEOTIDE SEQUENCE [LARGE SCALE GENOMIC DNA]</scope>
    <source>
        <strain evidence="14 15">ARSEF 7405</strain>
    </source>
</reference>
<dbReference type="GO" id="GO:0000049">
    <property type="term" value="F:tRNA binding"/>
    <property type="evidence" value="ECO:0007669"/>
    <property type="project" value="UniProtKB-UniRule"/>
</dbReference>
<evidence type="ECO:0000256" key="6">
    <source>
        <dbReference type="ARBA" id="ARBA00022555"/>
    </source>
</evidence>
<evidence type="ECO:0000256" key="5">
    <source>
        <dbReference type="ARBA" id="ARBA00022490"/>
    </source>
</evidence>
<dbReference type="InterPro" id="IPR040017">
    <property type="entry name" value="XPOT"/>
</dbReference>
<evidence type="ECO:0000256" key="10">
    <source>
        <dbReference type="ARBA" id="ARBA00025147"/>
    </source>
</evidence>
<keyword evidence="15" id="KW-1185">Reference proteome</keyword>
<name>A0A166N9R3_9EURO</name>
<dbReference type="OrthoDB" id="26399at2759"/>
<dbReference type="GO" id="GO:0016363">
    <property type="term" value="C:nuclear matrix"/>
    <property type="evidence" value="ECO:0007669"/>
    <property type="project" value="TreeGrafter"/>
</dbReference>
<keyword evidence="5 11" id="KW-0963">Cytoplasm</keyword>